<dbReference type="InterPro" id="IPR000391">
    <property type="entry name" value="Rng_hydr_dOase-bsu"/>
</dbReference>
<dbReference type="GO" id="GO:0016491">
    <property type="term" value="F:oxidoreductase activity"/>
    <property type="evidence" value="ECO:0007669"/>
    <property type="project" value="UniProtKB-KW"/>
</dbReference>
<dbReference type="Proteomes" id="UP000474565">
    <property type="component" value="Unassembled WGS sequence"/>
</dbReference>
<accession>A0A6L8MI31</accession>
<evidence type="ECO:0000256" key="2">
    <source>
        <dbReference type="ARBA" id="ARBA00023002"/>
    </source>
</evidence>
<dbReference type="AlphaFoldDB" id="A0A6L8MI31"/>
<proteinExistence type="inferred from homology"/>
<dbReference type="Gene3D" id="3.10.450.50">
    <property type="match status" value="1"/>
</dbReference>
<sequence>MRRHRAHGHGNADTRHVQLLAQSDGGVIVSQLQTYFDLSQLHAAYSAAVDSNDWDRWIALFIDDCEYKVQPRENYERGFPLATLALLSKGMLRDRAYGIRETLFHDPYYQRHVVSQPLIISDDGDVIVTETNYTVFRTKLSQETTVFNAGRYLDRVRRTADGLRLASRLCIYDTEMIPNSLIYPI</sequence>
<evidence type="ECO:0000313" key="5">
    <source>
        <dbReference type="Proteomes" id="UP000474565"/>
    </source>
</evidence>
<dbReference type="EMBL" id="WWCP01000006">
    <property type="protein sequence ID" value="MYM81891.1"/>
    <property type="molecule type" value="Genomic_DNA"/>
</dbReference>
<comment type="similarity">
    <text evidence="1">Belongs to the bacterial ring-hydroxylating dioxygenase beta subunit family.</text>
</comment>
<evidence type="ECO:0000313" key="4">
    <source>
        <dbReference type="EMBL" id="MYM81891.1"/>
    </source>
</evidence>
<reference evidence="4 5" key="1">
    <citation type="submission" date="2019-12" db="EMBL/GenBank/DDBJ databases">
        <title>Novel species isolated from a subtropical stream in China.</title>
        <authorList>
            <person name="Lu H."/>
        </authorList>
    </citation>
    <scope>NUCLEOTIDE SEQUENCE [LARGE SCALE GENOMIC DNA]</scope>
    <source>
        <strain evidence="4 5">FT50W</strain>
    </source>
</reference>
<evidence type="ECO:0000259" key="3">
    <source>
        <dbReference type="Pfam" id="PF13577"/>
    </source>
</evidence>
<dbReference type="CDD" id="cd00667">
    <property type="entry name" value="ring_hydroxylating_dioxygenases_beta"/>
    <property type="match status" value="1"/>
</dbReference>
<keyword evidence="2" id="KW-0560">Oxidoreductase</keyword>
<comment type="caution">
    <text evidence="4">The sequence shown here is derived from an EMBL/GenBank/DDBJ whole genome shotgun (WGS) entry which is preliminary data.</text>
</comment>
<dbReference type="Pfam" id="PF13577">
    <property type="entry name" value="SnoaL_4"/>
    <property type="match status" value="1"/>
</dbReference>
<dbReference type="InterPro" id="IPR032710">
    <property type="entry name" value="NTF2-like_dom_sf"/>
</dbReference>
<evidence type="ECO:0000256" key="1">
    <source>
        <dbReference type="ARBA" id="ARBA00009570"/>
    </source>
</evidence>
<protein>
    <submittedName>
        <fullName evidence="4">Salicylate hydroxylase</fullName>
    </submittedName>
</protein>
<organism evidence="4 5">
    <name type="scientific">Duganella lactea</name>
    <dbReference type="NCBI Taxonomy" id="2692173"/>
    <lineage>
        <taxon>Bacteria</taxon>
        <taxon>Pseudomonadati</taxon>
        <taxon>Pseudomonadota</taxon>
        <taxon>Betaproteobacteria</taxon>
        <taxon>Burkholderiales</taxon>
        <taxon>Oxalobacteraceae</taxon>
        <taxon>Telluria group</taxon>
        <taxon>Duganella</taxon>
    </lineage>
</organism>
<dbReference type="InterPro" id="IPR037401">
    <property type="entry name" value="SnoaL-like"/>
</dbReference>
<gene>
    <name evidence="4" type="ORF">GTP44_07950</name>
</gene>
<dbReference type="SUPFAM" id="SSF54427">
    <property type="entry name" value="NTF2-like"/>
    <property type="match status" value="1"/>
</dbReference>
<feature type="domain" description="SnoaL-like" evidence="3">
    <location>
        <begin position="33"/>
        <end position="168"/>
    </location>
</feature>
<name>A0A6L8MI31_9BURK</name>